<dbReference type="PANTHER" id="PTHR33408">
    <property type="entry name" value="TRANSPOSASE"/>
    <property type="match status" value="1"/>
</dbReference>
<name>A0ABS5HFB4_9GAMM</name>
<comment type="caution">
    <text evidence="2">The sequence shown here is derived from an EMBL/GenBank/DDBJ whole genome shotgun (WGS) entry which is preliminary data.</text>
</comment>
<evidence type="ECO:0000313" key="2">
    <source>
        <dbReference type="EMBL" id="MBR7890306.1"/>
    </source>
</evidence>
<evidence type="ECO:0000259" key="1">
    <source>
        <dbReference type="Pfam" id="PF13751"/>
    </source>
</evidence>
<accession>A0ABS5HFB4</accession>
<dbReference type="Proteomes" id="UP000679722">
    <property type="component" value="Unassembled WGS sequence"/>
</dbReference>
<sequence>MIYRSSQVDCRTCSLKERCCPDTIFRKTTQSVHEAARDVARAITPTEEYENVSRNQRKKVEVLFAHMKIHLNFNRLRLWGLKSANDELLMVATMQNSNRPATTPSIFT</sequence>
<evidence type="ECO:0000313" key="3">
    <source>
        <dbReference type="Proteomes" id="UP000679722"/>
    </source>
</evidence>
<keyword evidence="3" id="KW-1185">Reference proteome</keyword>
<proteinExistence type="predicted"/>
<dbReference type="Pfam" id="PF13751">
    <property type="entry name" value="DDE_Tnp_1_6"/>
    <property type="match status" value="1"/>
</dbReference>
<dbReference type="InterPro" id="IPR025668">
    <property type="entry name" value="Tnp_DDE_dom"/>
</dbReference>
<feature type="domain" description="Transposase DDE" evidence="1">
    <location>
        <begin position="7"/>
        <end position="98"/>
    </location>
</feature>
<dbReference type="EMBL" id="JAGSSV010000047">
    <property type="protein sequence ID" value="MBR7890306.1"/>
    <property type="molecule type" value="Genomic_DNA"/>
</dbReference>
<protein>
    <submittedName>
        <fullName evidence="2">Transposase</fullName>
    </submittedName>
</protein>
<gene>
    <name evidence="2" type="ORF">J9B83_15545</name>
</gene>
<dbReference type="PANTHER" id="PTHR33408:SF2">
    <property type="entry name" value="TRANSPOSASE DDE DOMAIN-CONTAINING PROTEIN"/>
    <property type="match status" value="1"/>
</dbReference>
<organism evidence="2 3">
    <name type="scientific">Marinomonas vulgaris</name>
    <dbReference type="NCBI Taxonomy" id="2823372"/>
    <lineage>
        <taxon>Bacteria</taxon>
        <taxon>Pseudomonadati</taxon>
        <taxon>Pseudomonadota</taxon>
        <taxon>Gammaproteobacteria</taxon>
        <taxon>Oceanospirillales</taxon>
        <taxon>Oceanospirillaceae</taxon>
        <taxon>Marinomonas</taxon>
    </lineage>
</organism>
<reference evidence="3" key="1">
    <citation type="submission" date="2023-07" db="EMBL/GenBank/DDBJ databases">
        <title>Marinomonas vulgaris A79, complete genome.</title>
        <authorList>
            <person name="Ying J.-J."/>
        </authorList>
    </citation>
    <scope>NUCLEOTIDE SEQUENCE [LARGE SCALE GENOMIC DNA]</scope>
    <source>
        <strain evidence="3">A79</strain>
    </source>
</reference>